<evidence type="ECO:0000313" key="3">
    <source>
        <dbReference type="Proteomes" id="UP000749471"/>
    </source>
</evidence>
<accession>A0ABS6EB44</accession>
<protein>
    <submittedName>
        <fullName evidence="2">ATP-binding protein</fullName>
    </submittedName>
</protein>
<dbReference type="Proteomes" id="UP000749471">
    <property type="component" value="Unassembled WGS sequence"/>
</dbReference>
<dbReference type="InterPro" id="IPR003594">
    <property type="entry name" value="HATPase_dom"/>
</dbReference>
<dbReference type="CDD" id="cd16936">
    <property type="entry name" value="HATPase_RsbW-like"/>
    <property type="match status" value="1"/>
</dbReference>
<keyword evidence="3" id="KW-1185">Reference proteome</keyword>
<keyword evidence="2" id="KW-0547">Nucleotide-binding</keyword>
<proteinExistence type="predicted"/>
<evidence type="ECO:0000313" key="2">
    <source>
        <dbReference type="EMBL" id="MBU5439984.1"/>
    </source>
</evidence>
<name>A0ABS6EB44_9FIRM</name>
<dbReference type="GO" id="GO:0005524">
    <property type="term" value="F:ATP binding"/>
    <property type="evidence" value="ECO:0007669"/>
    <property type="project" value="UniProtKB-KW"/>
</dbReference>
<dbReference type="EMBL" id="JAHLPM010000022">
    <property type="protein sequence ID" value="MBU5439984.1"/>
    <property type="molecule type" value="Genomic_DNA"/>
</dbReference>
<gene>
    <name evidence="2" type="ORF">KQI42_18400</name>
</gene>
<comment type="caution">
    <text evidence="2">The sequence shown here is derived from an EMBL/GenBank/DDBJ whole genome shotgun (WGS) entry which is preliminary data.</text>
</comment>
<dbReference type="PANTHER" id="PTHR35526">
    <property type="entry name" value="ANTI-SIGMA-F FACTOR RSBW-RELATED"/>
    <property type="match status" value="1"/>
</dbReference>
<dbReference type="RefSeq" id="WP_216521896.1">
    <property type="nucleotide sequence ID" value="NZ_JAHLPM010000022.1"/>
</dbReference>
<dbReference type="PANTHER" id="PTHR35526:SF3">
    <property type="entry name" value="ANTI-SIGMA-F FACTOR RSBW"/>
    <property type="match status" value="1"/>
</dbReference>
<evidence type="ECO:0000259" key="1">
    <source>
        <dbReference type="Pfam" id="PF13581"/>
    </source>
</evidence>
<reference evidence="2 3" key="1">
    <citation type="submission" date="2021-06" db="EMBL/GenBank/DDBJ databases">
        <authorList>
            <person name="Sun Q."/>
            <person name="Li D."/>
        </authorList>
    </citation>
    <scope>NUCLEOTIDE SEQUENCE [LARGE SCALE GENOMIC DNA]</scope>
    <source>
        <strain evidence="2 3">MSJ-40</strain>
    </source>
</reference>
<dbReference type="InterPro" id="IPR050267">
    <property type="entry name" value="Anti-sigma-factor_SerPK"/>
</dbReference>
<dbReference type="Pfam" id="PF13581">
    <property type="entry name" value="HATPase_c_2"/>
    <property type="match status" value="1"/>
</dbReference>
<feature type="domain" description="Histidine kinase/HSP90-like ATPase" evidence="1">
    <location>
        <begin position="15"/>
        <end position="121"/>
    </location>
</feature>
<sequence length="129" mass="14684">MAFKYSGSICSDLDKIRVFIDEILDKLNSIIKDQDTMFDLKLILNELVINGVFHGNECNNNKCVRLYLEVIDNIVRIEVEDEGKGIDYDISSYNSAELKCCGRGLIIVNGLSDEFYVKKNKVIAVKRIN</sequence>
<keyword evidence="2" id="KW-0067">ATP-binding</keyword>
<organism evidence="2 3">
    <name type="scientific">Tissierella simiarum</name>
    <dbReference type="NCBI Taxonomy" id="2841534"/>
    <lineage>
        <taxon>Bacteria</taxon>
        <taxon>Bacillati</taxon>
        <taxon>Bacillota</taxon>
        <taxon>Tissierellia</taxon>
        <taxon>Tissierellales</taxon>
        <taxon>Tissierellaceae</taxon>
        <taxon>Tissierella</taxon>
    </lineage>
</organism>